<keyword evidence="2" id="KW-0808">Transferase</keyword>
<dbReference type="InterPro" id="IPR036589">
    <property type="entry name" value="HCY_dom_sf"/>
</dbReference>
<dbReference type="GO" id="GO:0032259">
    <property type="term" value="P:methylation"/>
    <property type="evidence" value="ECO:0007669"/>
    <property type="project" value="UniProtKB-KW"/>
</dbReference>
<dbReference type="PANTHER" id="PTHR11103:SF18">
    <property type="entry name" value="SLR1189 PROTEIN"/>
    <property type="match status" value="1"/>
</dbReference>
<dbReference type="AlphaFoldDB" id="A0A382MYG7"/>
<name>A0A382MYG7_9ZZZZ</name>
<evidence type="ECO:0000256" key="2">
    <source>
        <dbReference type="ARBA" id="ARBA00022679"/>
    </source>
</evidence>
<protein>
    <recommendedName>
        <fullName evidence="3">Hcy-binding domain-containing protein</fullName>
    </recommendedName>
</protein>
<evidence type="ECO:0000259" key="3">
    <source>
        <dbReference type="PROSITE" id="PS50970"/>
    </source>
</evidence>
<dbReference type="InterPro" id="IPR017226">
    <property type="entry name" value="BHMT-like"/>
</dbReference>
<sequence length="307" mass="34164">MSMNYHKIMKKLEKDEIILLDGGTGTELQKRGLEMAPGAWCGPVSLKNSGVLEQVHLDYIEAGADIITANTYASSRIMLREAGYEDQFEEINRIAIETALSAREKNRRKDILVAGSLSHMVPVAEGTDRVSKTTPPLEIMEEAFEELAMLHKQLGCDLILLEMMKHPERIHAVMKGAQKTGLPLWAGFSFKEDDSGEVCCYDDQNISVEEVLNAIPLESVEVMGVMHTSANLTGRSLEKLKHVWSGPLSAYPDSGFFKMPDWQFEKILTPSEFLEFSRQWHGKGVRILGGCCGLGPEHIQALSELKS</sequence>
<dbReference type="InterPro" id="IPR003726">
    <property type="entry name" value="HCY_dom"/>
</dbReference>
<evidence type="ECO:0000256" key="1">
    <source>
        <dbReference type="ARBA" id="ARBA00022603"/>
    </source>
</evidence>
<keyword evidence="1" id="KW-0489">Methyltransferase</keyword>
<gene>
    <name evidence="4" type="ORF">METZ01_LOCUS305711</name>
</gene>
<evidence type="ECO:0000313" key="4">
    <source>
        <dbReference type="EMBL" id="SVC52857.1"/>
    </source>
</evidence>
<dbReference type="PANTHER" id="PTHR11103">
    <property type="entry name" value="SLR1189 PROTEIN"/>
    <property type="match status" value="1"/>
</dbReference>
<dbReference type="EMBL" id="UINC01096184">
    <property type="protein sequence ID" value="SVC52857.1"/>
    <property type="molecule type" value="Genomic_DNA"/>
</dbReference>
<dbReference type="PROSITE" id="PS50970">
    <property type="entry name" value="HCY"/>
    <property type="match status" value="1"/>
</dbReference>
<dbReference type="Pfam" id="PF02574">
    <property type="entry name" value="S-methyl_trans"/>
    <property type="match status" value="1"/>
</dbReference>
<dbReference type="GO" id="GO:0008168">
    <property type="term" value="F:methyltransferase activity"/>
    <property type="evidence" value="ECO:0007669"/>
    <property type="project" value="UniProtKB-KW"/>
</dbReference>
<dbReference type="GO" id="GO:0008270">
    <property type="term" value="F:zinc ion binding"/>
    <property type="evidence" value="ECO:0007669"/>
    <property type="project" value="InterPro"/>
</dbReference>
<accession>A0A382MYG7</accession>
<dbReference type="PIRSF" id="PIRSF037505">
    <property type="entry name" value="Betaine_HMT"/>
    <property type="match status" value="1"/>
</dbReference>
<dbReference type="GO" id="GO:0009086">
    <property type="term" value="P:methionine biosynthetic process"/>
    <property type="evidence" value="ECO:0007669"/>
    <property type="project" value="InterPro"/>
</dbReference>
<organism evidence="4">
    <name type="scientific">marine metagenome</name>
    <dbReference type="NCBI Taxonomy" id="408172"/>
    <lineage>
        <taxon>unclassified sequences</taxon>
        <taxon>metagenomes</taxon>
        <taxon>ecological metagenomes</taxon>
    </lineage>
</organism>
<dbReference type="Gene3D" id="3.20.20.330">
    <property type="entry name" value="Homocysteine-binding-like domain"/>
    <property type="match status" value="1"/>
</dbReference>
<reference evidence="4" key="1">
    <citation type="submission" date="2018-05" db="EMBL/GenBank/DDBJ databases">
        <authorList>
            <person name="Lanie J.A."/>
            <person name="Ng W.-L."/>
            <person name="Kazmierczak K.M."/>
            <person name="Andrzejewski T.M."/>
            <person name="Davidsen T.M."/>
            <person name="Wayne K.J."/>
            <person name="Tettelin H."/>
            <person name="Glass J.I."/>
            <person name="Rusch D."/>
            <person name="Podicherti R."/>
            <person name="Tsui H.-C.T."/>
            <person name="Winkler M.E."/>
        </authorList>
    </citation>
    <scope>NUCLEOTIDE SEQUENCE</scope>
</reference>
<feature type="domain" description="Hcy-binding" evidence="3">
    <location>
        <begin position="6"/>
        <end position="306"/>
    </location>
</feature>
<dbReference type="SUPFAM" id="SSF82282">
    <property type="entry name" value="Homocysteine S-methyltransferase"/>
    <property type="match status" value="1"/>
</dbReference>
<proteinExistence type="predicted"/>